<organism evidence="1 2">
    <name type="scientific">Dioscorea alata</name>
    <name type="common">Purple yam</name>
    <dbReference type="NCBI Taxonomy" id="55571"/>
    <lineage>
        <taxon>Eukaryota</taxon>
        <taxon>Viridiplantae</taxon>
        <taxon>Streptophyta</taxon>
        <taxon>Embryophyta</taxon>
        <taxon>Tracheophyta</taxon>
        <taxon>Spermatophyta</taxon>
        <taxon>Magnoliopsida</taxon>
        <taxon>Liliopsida</taxon>
        <taxon>Dioscoreales</taxon>
        <taxon>Dioscoreaceae</taxon>
        <taxon>Dioscorea</taxon>
    </lineage>
</organism>
<proteinExistence type="predicted"/>
<gene>
    <name evidence="1" type="ORF">IHE45_02G043700</name>
</gene>
<name>A0ACB7WPX0_DIOAL</name>
<accession>A0ACB7WPX0</accession>
<sequence length="73" mass="7846">MAMKLLKTLVLLVLLMASAMAATEGMHEDKATIPDDDSFETSVAGIGTEAKLNGWPETGIHFNLPPPKIIKKP</sequence>
<keyword evidence="2" id="KW-1185">Reference proteome</keyword>
<dbReference type="EMBL" id="CM037012">
    <property type="protein sequence ID" value="KAH7690387.1"/>
    <property type="molecule type" value="Genomic_DNA"/>
</dbReference>
<evidence type="ECO:0000313" key="2">
    <source>
        <dbReference type="Proteomes" id="UP000827976"/>
    </source>
</evidence>
<reference evidence="2" key="1">
    <citation type="journal article" date="2022" name="Nat. Commun.">
        <title>Chromosome evolution and the genetic basis of agronomically important traits in greater yam.</title>
        <authorList>
            <person name="Bredeson J.V."/>
            <person name="Lyons J.B."/>
            <person name="Oniyinde I.O."/>
            <person name="Okereke N.R."/>
            <person name="Kolade O."/>
            <person name="Nnabue I."/>
            <person name="Nwadili C.O."/>
            <person name="Hribova E."/>
            <person name="Parker M."/>
            <person name="Nwogha J."/>
            <person name="Shu S."/>
            <person name="Carlson J."/>
            <person name="Kariba R."/>
            <person name="Muthemba S."/>
            <person name="Knop K."/>
            <person name="Barton G.J."/>
            <person name="Sherwood A.V."/>
            <person name="Lopez-Montes A."/>
            <person name="Asiedu R."/>
            <person name="Jamnadass R."/>
            <person name="Muchugi A."/>
            <person name="Goodstein D."/>
            <person name="Egesi C.N."/>
            <person name="Featherston J."/>
            <person name="Asfaw A."/>
            <person name="Simpson G.G."/>
            <person name="Dolezel J."/>
            <person name="Hendre P.S."/>
            <person name="Van Deynze A."/>
            <person name="Kumar P.L."/>
            <person name="Obidiegwu J.E."/>
            <person name="Bhattacharjee R."/>
            <person name="Rokhsar D.S."/>
        </authorList>
    </citation>
    <scope>NUCLEOTIDE SEQUENCE [LARGE SCALE GENOMIC DNA]</scope>
    <source>
        <strain evidence="2">cv. TDa95/00328</strain>
    </source>
</reference>
<evidence type="ECO:0000313" key="1">
    <source>
        <dbReference type="EMBL" id="KAH7690387.1"/>
    </source>
</evidence>
<dbReference type="Proteomes" id="UP000827976">
    <property type="component" value="Chromosome 2"/>
</dbReference>
<protein>
    <submittedName>
        <fullName evidence="1">Uncharacterized protein</fullName>
    </submittedName>
</protein>
<comment type="caution">
    <text evidence="1">The sequence shown here is derived from an EMBL/GenBank/DDBJ whole genome shotgun (WGS) entry which is preliminary data.</text>
</comment>